<feature type="region of interest" description="Disordered" evidence="1">
    <location>
        <begin position="1"/>
        <end position="45"/>
    </location>
</feature>
<dbReference type="EMBL" id="HACM01004816">
    <property type="protein sequence ID" value="CRZ05258.1"/>
    <property type="molecule type" value="Transcribed_RNA"/>
</dbReference>
<dbReference type="AlphaFoldDB" id="A0A0H5QTC4"/>
<sequence>MSPSAFNSFSTPNDPRIQRRRAVSPEESSQSSKPSRKKSSCMKVDRRSAGMMIGQAMANYVVLEESRRKAELVLSQEVNRPVTPEDRLSSALVHMMENYIGLESDEDLALLATTLAEGHNATIYLSLSGGARDAFVRQQIAKNPSRNNFRSTCFWQFYRAWLVLLVPLKYRVQCQMNDYFDATNCDAQGHRRLGP</sequence>
<feature type="compositionally biased region" description="Polar residues" evidence="1">
    <location>
        <begin position="1"/>
        <end position="13"/>
    </location>
</feature>
<protein>
    <submittedName>
        <fullName evidence="2">Uncharacterized protein</fullName>
    </submittedName>
</protein>
<name>A0A0H5QTC4_9EUKA</name>
<accession>A0A0H5QTC4</accession>
<evidence type="ECO:0000313" key="2">
    <source>
        <dbReference type="EMBL" id="CRZ05258.1"/>
    </source>
</evidence>
<organism evidence="2">
    <name type="scientific">Spongospora subterranea</name>
    <dbReference type="NCBI Taxonomy" id="70186"/>
    <lineage>
        <taxon>Eukaryota</taxon>
        <taxon>Sar</taxon>
        <taxon>Rhizaria</taxon>
        <taxon>Endomyxa</taxon>
        <taxon>Phytomyxea</taxon>
        <taxon>Plasmodiophorida</taxon>
        <taxon>Plasmodiophoridae</taxon>
        <taxon>Spongospora</taxon>
    </lineage>
</organism>
<evidence type="ECO:0000256" key="1">
    <source>
        <dbReference type="SAM" id="MobiDB-lite"/>
    </source>
</evidence>
<proteinExistence type="predicted"/>
<reference evidence="2" key="1">
    <citation type="submission" date="2015-04" db="EMBL/GenBank/DDBJ databases">
        <title>The genome sequence of the plant pathogenic Rhizarian Plasmodiophora brassicae reveals insights in its biotrophic life cycle and the origin of chitin synthesis.</title>
        <authorList>
            <person name="Schwelm A."/>
            <person name="Fogelqvist J."/>
            <person name="Knaust A."/>
            <person name="Julke S."/>
            <person name="Lilja T."/>
            <person name="Dhandapani V."/>
            <person name="Bonilla-Rosso G."/>
            <person name="Karlsson M."/>
            <person name="Shevchenko A."/>
            <person name="Choi S.R."/>
            <person name="Kim H.G."/>
            <person name="Park J.Y."/>
            <person name="Lim Y.P."/>
            <person name="Ludwig-Muller J."/>
            <person name="Dixelius C."/>
        </authorList>
    </citation>
    <scope>NUCLEOTIDE SEQUENCE</scope>
    <source>
        <tissue evidence="2">Potato root galls</tissue>
    </source>
</reference>